<sequence>MNKISFVKNISNSCAHFTQQQQQQQQFVFLKNKGGKMYSFKIDFNAQQIVPNIYNVYNDNQQKKQCEFQNQTEYQNLDLFLNNYKPKKYQYTHNQCNDNLFENSLTDGQRQKMQKKQYNIQNDLMMLNMMAQKFQKKNQVKVQSLRVLDYDMVKQIYNQKKLKQQQQKVNKCELNQCQKEQNNQKKCNDQQINVEEDVNQNDNLDQNQDIQYFTREIRSTSIFFKNHY</sequence>
<reference evidence="1 2" key="1">
    <citation type="journal article" date="2015" name="Sci. Rep.">
        <title>Genome of the facultative scuticociliatosis pathogen Pseudocohnilembus persalinus provides insight into its virulence through horizontal gene transfer.</title>
        <authorList>
            <person name="Xiong J."/>
            <person name="Wang G."/>
            <person name="Cheng J."/>
            <person name="Tian M."/>
            <person name="Pan X."/>
            <person name="Warren A."/>
            <person name="Jiang C."/>
            <person name="Yuan D."/>
            <person name="Miao W."/>
        </authorList>
    </citation>
    <scope>NUCLEOTIDE SEQUENCE [LARGE SCALE GENOMIC DNA]</scope>
    <source>
        <strain evidence="1">36N120E</strain>
    </source>
</reference>
<dbReference type="EMBL" id="LDAU01000085">
    <property type="protein sequence ID" value="KRX07236.1"/>
    <property type="molecule type" value="Genomic_DNA"/>
</dbReference>
<dbReference type="AlphaFoldDB" id="A0A0V0QYE4"/>
<dbReference type="InParanoid" id="A0A0V0QYE4"/>
<gene>
    <name evidence="1" type="ORF">PPERSA_00393</name>
</gene>
<accession>A0A0V0QYE4</accession>
<dbReference type="Proteomes" id="UP000054937">
    <property type="component" value="Unassembled WGS sequence"/>
</dbReference>
<name>A0A0V0QYE4_PSEPJ</name>
<protein>
    <submittedName>
        <fullName evidence="1">Uncharacterized protein</fullName>
    </submittedName>
</protein>
<organism evidence="1 2">
    <name type="scientific">Pseudocohnilembus persalinus</name>
    <name type="common">Ciliate</name>
    <dbReference type="NCBI Taxonomy" id="266149"/>
    <lineage>
        <taxon>Eukaryota</taxon>
        <taxon>Sar</taxon>
        <taxon>Alveolata</taxon>
        <taxon>Ciliophora</taxon>
        <taxon>Intramacronucleata</taxon>
        <taxon>Oligohymenophorea</taxon>
        <taxon>Scuticociliatia</taxon>
        <taxon>Philasterida</taxon>
        <taxon>Pseudocohnilembidae</taxon>
        <taxon>Pseudocohnilembus</taxon>
    </lineage>
</organism>
<keyword evidence="2" id="KW-1185">Reference proteome</keyword>
<evidence type="ECO:0000313" key="2">
    <source>
        <dbReference type="Proteomes" id="UP000054937"/>
    </source>
</evidence>
<evidence type="ECO:0000313" key="1">
    <source>
        <dbReference type="EMBL" id="KRX07236.1"/>
    </source>
</evidence>
<comment type="caution">
    <text evidence="1">The sequence shown here is derived from an EMBL/GenBank/DDBJ whole genome shotgun (WGS) entry which is preliminary data.</text>
</comment>
<proteinExistence type="predicted"/>